<dbReference type="InterPro" id="IPR039384">
    <property type="entry name" value="HINT"/>
</dbReference>
<dbReference type="RefSeq" id="WP_060717074.1">
    <property type="nucleotide sequence ID" value="NZ_CP055265.1"/>
</dbReference>
<evidence type="ECO:0000313" key="5">
    <source>
        <dbReference type="EMBL" id="KAA3526766.1"/>
    </source>
</evidence>
<dbReference type="SUPFAM" id="SSF54197">
    <property type="entry name" value="HIT-like"/>
    <property type="match status" value="1"/>
</dbReference>
<dbReference type="EMBL" id="QUSG01000007">
    <property type="protein sequence ID" value="KAA3526766.1"/>
    <property type="molecule type" value="Genomic_DNA"/>
</dbReference>
<evidence type="ECO:0000256" key="2">
    <source>
        <dbReference type="PIRSR" id="PIRSR601310-3"/>
    </source>
</evidence>
<dbReference type="PANTHER" id="PTHR46648">
    <property type="entry name" value="HIT FAMILY PROTEIN 1"/>
    <property type="match status" value="1"/>
</dbReference>
<reference evidence="5 6" key="1">
    <citation type="submission" date="2018-08" db="EMBL/GenBank/DDBJ databases">
        <title>Genome sequencing of Agrobacterium vitis strain ICMP 10754.</title>
        <authorList>
            <person name="Visnovsky S.B."/>
            <person name="Pitman A.R."/>
        </authorList>
    </citation>
    <scope>NUCLEOTIDE SEQUENCE [LARGE SCALE GENOMIC DNA]</scope>
    <source>
        <strain evidence="5 6">ICMP 10754</strain>
    </source>
</reference>
<comment type="caution">
    <text evidence="5">The sequence shown here is derived from an EMBL/GenBank/DDBJ whole genome shotgun (WGS) entry which is preliminary data.</text>
</comment>
<dbReference type="PROSITE" id="PS51084">
    <property type="entry name" value="HIT_2"/>
    <property type="match status" value="1"/>
</dbReference>
<accession>A0A368NXZ2</accession>
<evidence type="ECO:0000256" key="3">
    <source>
        <dbReference type="PROSITE-ProRule" id="PRU00464"/>
    </source>
</evidence>
<dbReference type="InterPro" id="IPR011146">
    <property type="entry name" value="HIT-like"/>
</dbReference>
<sequence>MTISAYDPDNIFAKILKGDIPSIKFYEDDDALGFMDVMPQAPGHCLVIPKQGSRNLLDADPAVLAKLIAVVQKLAVAVKQAFDADGVYVAQFNEPAAGQTVFHLHFHVIPRHDGQPLKPHVGGMENIDVLKANAAKIIAAL</sequence>
<dbReference type="GeneID" id="60682838"/>
<dbReference type="InterPro" id="IPR036265">
    <property type="entry name" value="HIT-like_sf"/>
</dbReference>
<dbReference type="GO" id="GO:0003824">
    <property type="term" value="F:catalytic activity"/>
    <property type="evidence" value="ECO:0007669"/>
    <property type="project" value="InterPro"/>
</dbReference>
<feature type="active site" description="Tele-AMP-histidine intermediate" evidence="1">
    <location>
        <position position="105"/>
    </location>
</feature>
<evidence type="ECO:0000256" key="1">
    <source>
        <dbReference type="PIRSR" id="PIRSR601310-1"/>
    </source>
</evidence>
<dbReference type="AlphaFoldDB" id="A0A368NXZ2"/>
<dbReference type="CDD" id="cd01277">
    <property type="entry name" value="HINT_subgroup"/>
    <property type="match status" value="1"/>
</dbReference>
<evidence type="ECO:0000313" key="6">
    <source>
        <dbReference type="Proteomes" id="UP000436911"/>
    </source>
</evidence>
<gene>
    <name evidence="5" type="ORF">DXT89_14830</name>
</gene>
<dbReference type="PRINTS" id="PR00332">
    <property type="entry name" value="HISTRIAD"/>
</dbReference>
<protein>
    <submittedName>
        <fullName evidence="5">HIT family protein</fullName>
    </submittedName>
</protein>
<name>A0A368NXZ2_AGRVI</name>
<dbReference type="Proteomes" id="UP000436911">
    <property type="component" value="Unassembled WGS sequence"/>
</dbReference>
<proteinExistence type="predicted"/>
<evidence type="ECO:0000259" key="4">
    <source>
        <dbReference type="PROSITE" id="PS51084"/>
    </source>
</evidence>
<dbReference type="InterPro" id="IPR001310">
    <property type="entry name" value="Histidine_triad_HIT"/>
</dbReference>
<organism evidence="5 6">
    <name type="scientific">Agrobacterium vitis</name>
    <name type="common">Rhizobium vitis</name>
    <dbReference type="NCBI Taxonomy" id="373"/>
    <lineage>
        <taxon>Bacteria</taxon>
        <taxon>Pseudomonadati</taxon>
        <taxon>Pseudomonadota</taxon>
        <taxon>Alphaproteobacteria</taxon>
        <taxon>Hyphomicrobiales</taxon>
        <taxon>Rhizobiaceae</taxon>
        <taxon>Rhizobium/Agrobacterium group</taxon>
        <taxon>Agrobacterium</taxon>
    </lineage>
</organism>
<dbReference type="Gene3D" id="3.30.428.10">
    <property type="entry name" value="HIT-like"/>
    <property type="match status" value="1"/>
</dbReference>
<dbReference type="Pfam" id="PF01230">
    <property type="entry name" value="HIT"/>
    <property type="match status" value="1"/>
</dbReference>
<dbReference type="PANTHER" id="PTHR46648:SF1">
    <property type="entry name" value="ADENOSINE 5'-MONOPHOSPHORAMIDASE HNT1"/>
    <property type="match status" value="1"/>
</dbReference>
<feature type="short sequence motif" description="Histidine triad motif" evidence="2 3">
    <location>
        <begin position="103"/>
        <end position="107"/>
    </location>
</feature>
<feature type="domain" description="HIT" evidence="4">
    <location>
        <begin position="11"/>
        <end position="118"/>
    </location>
</feature>
<dbReference type="GO" id="GO:0009117">
    <property type="term" value="P:nucleotide metabolic process"/>
    <property type="evidence" value="ECO:0007669"/>
    <property type="project" value="TreeGrafter"/>
</dbReference>
<dbReference type="OrthoDB" id="9784774at2"/>